<dbReference type="PANTHER" id="PTHR23240:SF6">
    <property type="entry name" value="DNA CROSS-LINK REPAIR 1A PROTEIN"/>
    <property type="match status" value="1"/>
</dbReference>
<keyword evidence="3" id="KW-0227">DNA damage</keyword>
<comment type="subcellular location">
    <subcellularLocation>
        <location evidence="1">Nucleus</location>
    </subcellularLocation>
</comment>
<dbReference type="InterPro" id="IPR011084">
    <property type="entry name" value="DRMBL"/>
</dbReference>
<dbReference type="GO" id="GO:0035312">
    <property type="term" value="F:5'-3' DNA exonuclease activity"/>
    <property type="evidence" value="ECO:0007669"/>
    <property type="project" value="TreeGrafter"/>
</dbReference>
<feature type="domain" description="Metallo-beta-lactamase" evidence="6">
    <location>
        <begin position="97"/>
        <end position="269"/>
    </location>
</feature>
<dbReference type="Proteomes" id="UP000187013">
    <property type="component" value="Unassembled WGS sequence"/>
</dbReference>
<proteinExistence type="inferred from homology"/>
<accession>A0A1Q3A7U6</accession>
<keyword evidence="4" id="KW-0234">DNA repair</keyword>
<dbReference type="Gene3D" id="3.60.15.10">
    <property type="entry name" value="Ribonuclease Z/Hydroxyacylglutathione hydrolase-like"/>
    <property type="match status" value="1"/>
</dbReference>
<evidence type="ECO:0000256" key="5">
    <source>
        <dbReference type="ARBA" id="ARBA00023242"/>
    </source>
</evidence>
<evidence type="ECO:0000313" key="7">
    <source>
        <dbReference type="EMBL" id="GAV51805.1"/>
    </source>
</evidence>
<organism evidence="7 8">
    <name type="scientific">Zygosaccharomyces rouxii</name>
    <dbReference type="NCBI Taxonomy" id="4956"/>
    <lineage>
        <taxon>Eukaryota</taxon>
        <taxon>Fungi</taxon>
        <taxon>Dikarya</taxon>
        <taxon>Ascomycota</taxon>
        <taxon>Saccharomycotina</taxon>
        <taxon>Saccharomycetes</taxon>
        <taxon>Saccharomycetales</taxon>
        <taxon>Saccharomycetaceae</taxon>
        <taxon>Zygosaccharomyces</taxon>
    </lineage>
</organism>
<gene>
    <name evidence="7" type="ORF">ZYGR_0AF02760</name>
</gene>
<dbReference type="SMART" id="SM00849">
    <property type="entry name" value="Lactamase_B"/>
    <property type="match status" value="1"/>
</dbReference>
<evidence type="ECO:0000256" key="3">
    <source>
        <dbReference type="ARBA" id="ARBA00022763"/>
    </source>
</evidence>
<dbReference type="InterPro" id="IPR001279">
    <property type="entry name" value="Metallo-B-lactamas"/>
</dbReference>
<reference evidence="7 8" key="1">
    <citation type="submission" date="2016-08" db="EMBL/GenBank/DDBJ databases">
        <title>Draft genome sequence of allopolyploid Zygosaccharomyces rouxii.</title>
        <authorList>
            <person name="Watanabe J."/>
            <person name="Uehara K."/>
            <person name="Mogi Y."/>
            <person name="Tsukioka Y."/>
        </authorList>
    </citation>
    <scope>NUCLEOTIDE SEQUENCE [LARGE SCALE GENOMIC DNA]</scope>
    <source>
        <strain evidence="7 8">NBRC 110957</strain>
    </source>
</reference>
<dbReference type="PANTHER" id="PTHR23240">
    <property type="entry name" value="DNA CROSS-LINK REPAIR PROTEIN PSO2/SNM1-RELATED"/>
    <property type="match status" value="1"/>
</dbReference>
<evidence type="ECO:0000256" key="4">
    <source>
        <dbReference type="ARBA" id="ARBA00023204"/>
    </source>
</evidence>
<evidence type="ECO:0000256" key="1">
    <source>
        <dbReference type="ARBA" id="ARBA00004123"/>
    </source>
</evidence>
<comment type="similarity">
    <text evidence="2">Belongs to the DNA repair metallo-beta-lactamase (DRMBL) family.</text>
</comment>
<dbReference type="GO" id="GO:0036297">
    <property type="term" value="P:interstrand cross-link repair"/>
    <property type="evidence" value="ECO:0007669"/>
    <property type="project" value="TreeGrafter"/>
</dbReference>
<name>A0A1Q3A7U6_ZYGRO</name>
<dbReference type="InterPro" id="IPR036866">
    <property type="entry name" value="RibonucZ/Hydroxyglut_hydro"/>
</dbReference>
<sequence length="490" mass="56918">MGIKRQRTLADFGISETRSLQIRSRQSSFGSSQDPIVVEEDEGKVQEIRCPLCNADITHLEIYMKEAHAQRCLDKQPEPKKPKMRPPLPVTKIVKLFSMQVVVDGFAFDRHRDIEHYFLSHFHSDHYGGLKKSWTNGIIYASGITINLVKDKFKIDESRLRPLPMNEKIWITDKVSVVLLDANHCPGAVVFLFQEHENDGVVKTVLHTGDFRANRTLINEVRQWAPRLDEIYLDTTYLIPGFHFPSQESVLEVTSKFARDLVDRGFQSIFQNDQKSIVNYTSQSPKLYKLLFLVGTYTIGKEKLAISLAQALGTKIFVPLGTPRHKMISQYIGYFPSGLITHDVKESCVHLVPLSTLNSKQSIQSYFQKYNDIYEDLVGFIPTGWTFTNKWARRPEFPTISSRMDYCREVLYNTQDAFDIDFVLRQFKKYQRFQVFKVPYSEHSSFKDLVNFGCSVDYRTIWATVNLHNITEMNEWFNTWRNMRNDNTIC</sequence>
<dbReference type="Gene3D" id="3.40.50.12650">
    <property type="match status" value="1"/>
</dbReference>
<protein>
    <recommendedName>
        <fullName evidence="6">Metallo-beta-lactamase domain-containing protein</fullName>
    </recommendedName>
</protein>
<dbReference type="EMBL" id="BDGX01000032">
    <property type="protein sequence ID" value="GAV51805.1"/>
    <property type="molecule type" value="Genomic_DNA"/>
</dbReference>
<comment type="caution">
    <text evidence="7">The sequence shown here is derived from an EMBL/GenBank/DDBJ whole genome shotgun (WGS) entry which is preliminary data.</text>
</comment>
<dbReference type="OrthoDB" id="262529at2759"/>
<dbReference type="Pfam" id="PF07522">
    <property type="entry name" value="DRMBL"/>
    <property type="match status" value="1"/>
</dbReference>
<dbReference type="AlphaFoldDB" id="A0A1Q3A7U6"/>
<dbReference type="GO" id="GO:0003684">
    <property type="term" value="F:damaged DNA binding"/>
    <property type="evidence" value="ECO:0007669"/>
    <property type="project" value="TreeGrafter"/>
</dbReference>
<dbReference type="GO" id="GO:0006303">
    <property type="term" value="P:double-strand break repair via nonhomologous end joining"/>
    <property type="evidence" value="ECO:0007669"/>
    <property type="project" value="TreeGrafter"/>
</dbReference>
<dbReference type="CDD" id="cd16273">
    <property type="entry name" value="SNM1A-1C-like_MBL-fold"/>
    <property type="match status" value="1"/>
</dbReference>
<keyword evidence="5" id="KW-0539">Nucleus</keyword>
<dbReference type="GO" id="GO:0005634">
    <property type="term" value="C:nucleus"/>
    <property type="evidence" value="ECO:0007669"/>
    <property type="project" value="UniProtKB-SubCell"/>
</dbReference>
<evidence type="ECO:0000256" key="2">
    <source>
        <dbReference type="ARBA" id="ARBA00010304"/>
    </source>
</evidence>
<evidence type="ECO:0000313" key="8">
    <source>
        <dbReference type="Proteomes" id="UP000187013"/>
    </source>
</evidence>
<dbReference type="SUPFAM" id="SSF56281">
    <property type="entry name" value="Metallo-hydrolase/oxidoreductase"/>
    <property type="match status" value="1"/>
</dbReference>
<evidence type="ECO:0000259" key="6">
    <source>
        <dbReference type="SMART" id="SM00849"/>
    </source>
</evidence>